<feature type="transmembrane region" description="Helical" evidence="11">
    <location>
        <begin position="83"/>
        <end position="106"/>
    </location>
</feature>
<proteinExistence type="inferred from homology"/>
<feature type="domain" description="Peptidase M48" evidence="12">
    <location>
        <begin position="151"/>
        <end position="394"/>
    </location>
</feature>
<evidence type="ECO:0000256" key="8">
    <source>
        <dbReference type="ARBA" id="ARBA00023049"/>
    </source>
</evidence>
<feature type="transmembrane region" description="Helical" evidence="11">
    <location>
        <begin position="278"/>
        <end position="295"/>
    </location>
</feature>
<dbReference type="CDD" id="cd07328">
    <property type="entry name" value="M48_Ste24p_like"/>
    <property type="match status" value="1"/>
</dbReference>
<dbReference type="InterPro" id="IPR050083">
    <property type="entry name" value="HtpX_protease"/>
</dbReference>
<dbReference type="Gene3D" id="3.30.2010.10">
    <property type="entry name" value="Metalloproteases ('zincins'), catalytic domain"/>
    <property type="match status" value="1"/>
</dbReference>
<dbReference type="InterPro" id="IPR001915">
    <property type="entry name" value="Peptidase_M48"/>
</dbReference>
<organism evidence="13 14">
    <name type="scientific">Jeotgalibacillus haloalkalitolerans</name>
    <dbReference type="NCBI Taxonomy" id="3104292"/>
    <lineage>
        <taxon>Bacteria</taxon>
        <taxon>Bacillati</taxon>
        <taxon>Bacillota</taxon>
        <taxon>Bacilli</taxon>
        <taxon>Bacillales</taxon>
        <taxon>Caryophanaceae</taxon>
        <taxon>Jeotgalibacillus</taxon>
    </lineage>
</organism>
<evidence type="ECO:0000256" key="5">
    <source>
        <dbReference type="ARBA" id="ARBA00022801"/>
    </source>
</evidence>
<keyword evidence="1" id="KW-1003">Cell membrane</keyword>
<dbReference type="EC" id="3.4.24.-" evidence="13"/>
<keyword evidence="7 11" id="KW-1133">Transmembrane helix</keyword>
<dbReference type="EMBL" id="JAXQNN010000001">
    <property type="protein sequence ID" value="MDZ5710771.1"/>
    <property type="molecule type" value="Genomic_DNA"/>
</dbReference>
<evidence type="ECO:0000256" key="2">
    <source>
        <dbReference type="ARBA" id="ARBA00022670"/>
    </source>
</evidence>
<evidence type="ECO:0000256" key="4">
    <source>
        <dbReference type="ARBA" id="ARBA00022723"/>
    </source>
</evidence>
<evidence type="ECO:0000256" key="3">
    <source>
        <dbReference type="ARBA" id="ARBA00022692"/>
    </source>
</evidence>
<keyword evidence="14" id="KW-1185">Reference proteome</keyword>
<sequence>MEVAVKIETCSACGEQIEVVPGYVKWCEHCLDQVQERKREEPPKHWMAKIFDWLGRKQGDQLLKGVLSKQTEKPGLTLKSGMAYIVATLIHMTSILLFATGLYCLIALNETVAAIFAGVILLAISWLARPRVQKLERDETVLTADELPELFSLLDEVSSALGSPKIDGVVINGDYNASIAYYGWKKRVILKIGAPLLIVLDHEERTALFGHEIGHLVNGDLNRSGYIGTALFTIYTWVSVLIPERTTVYDTGLLDYMDEVNPVGLGPLNWISQQVQRVIAFFPKMIFLTLLYLLYQNMQRAEYYADQLAASVAGKEAAISMLKKLEYVETFLYSLRKTVIGNGKVHFLTELKEQFAQLPAKEKLRIQKISELEKSRADDTHPPTAYRLQYIESRNERKPLMKTDSPRMKRVELEMAVYSEKAAEEVVEFYRYYKYS</sequence>
<evidence type="ECO:0000256" key="1">
    <source>
        <dbReference type="ARBA" id="ARBA00022475"/>
    </source>
</evidence>
<keyword evidence="8 10" id="KW-0482">Metalloprotease</keyword>
<keyword evidence="4" id="KW-0479">Metal-binding</keyword>
<dbReference type="Pfam" id="PF01435">
    <property type="entry name" value="Peptidase_M48"/>
    <property type="match status" value="1"/>
</dbReference>
<keyword evidence="3 11" id="KW-0812">Transmembrane</keyword>
<evidence type="ECO:0000256" key="6">
    <source>
        <dbReference type="ARBA" id="ARBA00022833"/>
    </source>
</evidence>
<evidence type="ECO:0000256" key="9">
    <source>
        <dbReference type="ARBA" id="ARBA00023136"/>
    </source>
</evidence>
<feature type="transmembrane region" description="Helical" evidence="11">
    <location>
        <begin position="112"/>
        <end position="128"/>
    </location>
</feature>
<reference evidence="13 14" key="1">
    <citation type="submission" date="2023-12" db="EMBL/GenBank/DDBJ databases">
        <title>Jeotgalibacillus haloalkaliphilus sp. nov., a novel salt-tolerant bacteria, isolated from the estuary of the Fenhe River into the Yellow River.</title>
        <authorList>
            <person name="Li Y."/>
        </authorList>
    </citation>
    <scope>NUCLEOTIDE SEQUENCE [LARGE SCALE GENOMIC DNA]</scope>
    <source>
        <strain evidence="13 14">HH7-29</strain>
    </source>
</reference>
<gene>
    <name evidence="13" type="ORF">UFB30_01000</name>
</gene>
<keyword evidence="2 10" id="KW-0645">Protease</keyword>
<dbReference type="PANTHER" id="PTHR43221:SF2">
    <property type="entry name" value="PROTEASE HTPX HOMOLOG"/>
    <property type="match status" value="1"/>
</dbReference>
<name>A0ABU5KIL9_9BACL</name>
<keyword evidence="9 11" id="KW-0472">Membrane</keyword>
<evidence type="ECO:0000313" key="14">
    <source>
        <dbReference type="Proteomes" id="UP001292084"/>
    </source>
</evidence>
<evidence type="ECO:0000256" key="10">
    <source>
        <dbReference type="RuleBase" id="RU003983"/>
    </source>
</evidence>
<evidence type="ECO:0000313" key="13">
    <source>
        <dbReference type="EMBL" id="MDZ5710771.1"/>
    </source>
</evidence>
<comment type="cofactor">
    <cofactor evidence="10">
        <name>Zn(2+)</name>
        <dbReference type="ChEBI" id="CHEBI:29105"/>
    </cofactor>
    <text evidence="10">Binds 1 zinc ion per subunit.</text>
</comment>
<comment type="caution">
    <text evidence="13">The sequence shown here is derived from an EMBL/GenBank/DDBJ whole genome shotgun (WGS) entry which is preliminary data.</text>
</comment>
<protein>
    <submittedName>
        <fullName evidence="13">M48 family metalloprotease</fullName>
        <ecNumber evidence="13">3.4.24.-</ecNumber>
    </submittedName>
</protein>
<accession>A0ABU5KIL9</accession>
<evidence type="ECO:0000259" key="12">
    <source>
        <dbReference type="Pfam" id="PF01435"/>
    </source>
</evidence>
<dbReference type="Proteomes" id="UP001292084">
    <property type="component" value="Unassembled WGS sequence"/>
</dbReference>
<keyword evidence="6 10" id="KW-0862">Zinc</keyword>
<keyword evidence="5 10" id="KW-0378">Hydrolase</keyword>
<comment type="similarity">
    <text evidence="10">Belongs to the peptidase M48 family.</text>
</comment>
<evidence type="ECO:0000256" key="7">
    <source>
        <dbReference type="ARBA" id="ARBA00022989"/>
    </source>
</evidence>
<dbReference type="PANTHER" id="PTHR43221">
    <property type="entry name" value="PROTEASE HTPX"/>
    <property type="match status" value="1"/>
</dbReference>
<evidence type="ECO:0000256" key="11">
    <source>
        <dbReference type="SAM" id="Phobius"/>
    </source>
</evidence>
<dbReference type="GO" id="GO:0008237">
    <property type="term" value="F:metallopeptidase activity"/>
    <property type="evidence" value="ECO:0007669"/>
    <property type="project" value="UniProtKB-KW"/>
</dbReference>
<dbReference type="RefSeq" id="WP_322419805.1">
    <property type="nucleotide sequence ID" value="NZ_JAXQNN010000001.1"/>
</dbReference>